<gene>
    <name evidence="2" type="primary">upp</name>
    <name evidence="2" type="ORF">NCTC11190_00111</name>
</gene>
<proteinExistence type="predicted"/>
<dbReference type="InterPro" id="IPR029057">
    <property type="entry name" value="PRTase-like"/>
</dbReference>
<evidence type="ECO:0000259" key="1">
    <source>
        <dbReference type="Pfam" id="PF14681"/>
    </source>
</evidence>
<organism evidence="2 3">
    <name type="scientific">Rikenella microfusus</name>
    <dbReference type="NCBI Taxonomy" id="28139"/>
    <lineage>
        <taxon>Bacteria</taxon>
        <taxon>Pseudomonadati</taxon>
        <taxon>Bacteroidota</taxon>
        <taxon>Bacteroidia</taxon>
        <taxon>Bacteroidales</taxon>
        <taxon>Rikenellaceae</taxon>
        <taxon>Rikenella</taxon>
    </lineage>
</organism>
<dbReference type="EMBL" id="UGVL01000001">
    <property type="protein sequence ID" value="SUE32928.1"/>
    <property type="molecule type" value="Genomic_DNA"/>
</dbReference>
<dbReference type="GO" id="GO:0004845">
    <property type="term" value="F:uracil phosphoribosyltransferase activity"/>
    <property type="evidence" value="ECO:0007669"/>
    <property type="project" value="UniProtKB-EC"/>
</dbReference>
<feature type="domain" description="Phosphoribosyltransferase" evidence="1">
    <location>
        <begin position="10"/>
        <end position="214"/>
    </location>
</feature>
<dbReference type="PANTHER" id="PTHR11608">
    <property type="entry name" value="BIFUNCTIONAL PROTEIN PYRR"/>
    <property type="match status" value="1"/>
</dbReference>
<dbReference type="NCBIfam" id="NF001097">
    <property type="entry name" value="PRK00129.1"/>
    <property type="match status" value="1"/>
</dbReference>
<sequence length="217" mass="24032">MIKILDRQNSILSRYVAQMRDEVTQRDPMRFRRNLERSGEVIAYEISKTLDYKPQNVVTPLGEAEMMLPADEVVIASILRAGIPMHNGFLNVFDNASNAFVSSFRKYSKDGTMKIVLEQVTTPDLEGKVLIIVDPMLATGASIELAYYALLEKGGVPSHTHLAAVISSADGVEYVQKRLPMDHVTLWTAAVDEEMTVKSYIVPGIGDPGDLAYGKKL</sequence>
<dbReference type="Gene3D" id="3.40.50.2020">
    <property type="match status" value="1"/>
</dbReference>
<dbReference type="InterPro" id="IPR050137">
    <property type="entry name" value="PyrR_bifunctional"/>
</dbReference>
<dbReference type="AlphaFoldDB" id="A0A379MMS8"/>
<evidence type="ECO:0000313" key="3">
    <source>
        <dbReference type="Proteomes" id="UP000255233"/>
    </source>
</evidence>
<dbReference type="InterPro" id="IPR000836">
    <property type="entry name" value="PRTase_dom"/>
</dbReference>
<name>A0A379MMS8_9BACT</name>
<dbReference type="STRING" id="880526.GCA_000427365_01327"/>
<keyword evidence="2" id="KW-0328">Glycosyltransferase</keyword>
<dbReference type="EC" id="2.4.2.9" evidence="2"/>
<dbReference type="PANTHER" id="PTHR11608:SF0">
    <property type="entry name" value="BIFUNCTIONAL PROTEIN PYRR"/>
    <property type="match status" value="1"/>
</dbReference>
<keyword evidence="3" id="KW-1185">Reference proteome</keyword>
<keyword evidence="2" id="KW-0808">Transferase</keyword>
<reference evidence="2 3" key="1">
    <citation type="submission" date="2018-06" db="EMBL/GenBank/DDBJ databases">
        <authorList>
            <consortium name="Pathogen Informatics"/>
            <person name="Doyle S."/>
        </authorList>
    </citation>
    <scope>NUCLEOTIDE SEQUENCE [LARGE SCALE GENOMIC DNA]</scope>
    <source>
        <strain evidence="2 3">NCTC11190</strain>
    </source>
</reference>
<protein>
    <submittedName>
        <fullName evidence="2">Uracil phosphoribosyltransferase</fullName>
        <ecNumber evidence="2">2.4.2.9</ecNumber>
    </submittedName>
</protein>
<accession>A0A379MMS8</accession>
<dbReference type="CDD" id="cd06223">
    <property type="entry name" value="PRTases_typeI"/>
    <property type="match status" value="1"/>
</dbReference>
<dbReference type="SUPFAM" id="SSF53271">
    <property type="entry name" value="PRTase-like"/>
    <property type="match status" value="1"/>
</dbReference>
<evidence type="ECO:0000313" key="2">
    <source>
        <dbReference type="EMBL" id="SUE32928.1"/>
    </source>
</evidence>
<dbReference type="Pfam" id="PF14681">
    <property type="entry name" value="UPRTase"/>
    <property type="match status" value="1"/>
</dbReference>
<dbReference type="Proteomes" id="UP000255233">
    <property type="component" value="Unassembled WGS sequence"/>
</dbReference>